<evidence type="ECO:0000313" key="2">
    <source>
        <dbReference type="EMBL" id="ARK07410.1"/>
    </source>
</evidence>
<evidence type="ECO:0000313" key="3">
    <source>
        <dbReference type="Proteomes" id="UP000223906"/>
    </source>
</evidence>
<protein>
    <submittedName>
        <fullName evidence="2">Uncharacterized protein</fullName>
    </submittedName>
</protein>
<name>A0A1W6DWL5_9CAUD</name>
<proteinExistence type="predicted"/>
<keyword evidence="3" id="KW-1185">Reference proteome</keyword>
<dbReference type="Proteomes" id="UP000223906">
    <property type="component" value="Segment"/>
</dbReference>
<feature type="compositionally biased region" description="Low complexity" evidence="1">
    <location>
        <begin position="44"/>
        <end position="60"/>
    </location>
</feature>
<sequence length="136" mass="14508">MSDLHVIYSPKNEKFEVSRLNFLDLQKVKGWTLQPKTDTAIGAAEAAKEAPVTPVTPKVPEVAEKPAEAPAAPETTPAADEPVKVRLTVEDFDDLADKDAVKAYIEAAFPGTKIDGRANREKLVAQAVGLAEDAAA</sequence>
<organism evidence="2 3">
    <name type="scientific">Sphingobium phage Lacusarx</name>
    <dbReference type="NCBI Taxonomy" id="1980139"/>
    <lineage>
        <taxon>Viruses</taxon>
        <taxon>Duplodnaviria</taxon>
        <taxon>Heunggongvirae</taxon>
        <taxon>Uroviricota</taxon>
        <taxon>Caudoviricetes</taxon>
        <taxon>Lacusarxvirus</taxon>
        <taxon>Lacusarxvirus lacusarx</taxon>
    </lineage>
</organism>
<evidence type="ECO:0000256" key="1">
    <source>
        <dbReference type="SAM" id="MobiDB-lite"/>
    </source>
</evidence>
<reference evidence="2 3" key="1">
    <citation type="submission" date="2017-02" db="EMBL/GenBank/DDBJ databases">
        <title>The first characterized phage against a member of the ecologically important #sphingomonads reveals high dissimilarity against all other known phages.</title>
        <authorList>
            <person name="Nielsen T.K."/>
            <person name="Carstens A.B."/>
            <person name="Kot W."/>
            <person name="Lametsch R."/>
            <person name="Neve H."/>
            <person name="Hansen L.H."/>
        </authorList>
    </citation>
    <scope>NUCLEOTIDE SEQUENCE [LARGE SCALE GENOMIC DNA]</scope>
</reference>
<dbReference type="EMBL" id="KY629563">
    <property type="protein sequence ID" value="ARK07410.1"/>
    <property type="molecule type" value="Genomic_DNA"/>
</dbReference>
<feature type="region of interest" description="Disordered" evidence="1">
    <location>
        <begin position="44"/>
        <end position="82"/>
    </location>
</feature>
<gene>
    <name evidence="2" type="ORF">LAV_00010</name>
</gene>
<feature type="compositionally biased region" description="Low complexity" evidence="1">
    <location>
        <begin position="68"/>
        <end position="80"/>
    </location>
</feature>
<accession>A0A1W6DWL5</accession>